<evidence type="ECO:0000313" key="2">
    <source>
        <dbReference type="Proteomes" id="UP001530400"/>
    </source>
</evidence>
<name>A0ABD3N868_9STRA</name>
<sequence length="329" mass="37237">MQPGNINSHDVIWPLLLNGQQLPLHNHPSPSLLNVNRFVYPKAPSPLIYPTIPVAHLNYARVDNPTANPYTRGEERKQEPLAHSRLQLQVESTMLPKLTIAKLKSYIKPVNRHTNHEIDLPKELEPYFGKGWTCRYYHSTPAWGFIPPKGSGLRRADGFKALMARLELLDYRKKNKSEETCIIPRIPSNPASAFTQSMQLRSFERENMLSKLYEDKGSDLTKRKRDSSIHIDHQGITIKKARMVSQEDVTEVQQPKVADFTNMTSRHGIFKSKSSTSTDSQDLPHQVTFETNSSQDEGSVGPPKKRFLLRNERDSASGIGLLAHAASLL</sequence>
<gene>
    <name evidence="1" type="ORF">ACHAWO_010975</name>
</gene>
<reference evidence="1 2" key="1">
    <citation type="submission" date="2024-10" db="EMBL/GenBank/DDBJ databases">
        <title>Updated reference genomes for cyclostephanoid diatoms.</title>
        <authorList>
            <person name="Roberts W.R."/>
            <person name="Alverson A.J."/>
        </authorList>
    </citation>
    <scope>NUCLEOTIDE SEQUENCE [LARGE SCALE GENOMIC DNA]</scope>
    <source>
        <strain evidence="1 2">AJA010-31</strain>
    </source>
</reference>
<protein>
    <submittedName>
        <fullName evidence="1">Uncharacterized protein</fullName>
    </submittedName>
</protein>
<dbReference type="Proteomes" id="UP001530400">
    <property type="component" value="Unassembled WGS sequence"/>
</dbReference>
<dbReference type="EMBL" id="JALLPJ020001270">
    <property type="protein sequence ID" value="KAL3772294.1"/>
    <property type="molecule type" value="Genomic_DNA"/>
</dbReference>
<proteinExistence type="predicted"/>
<evidence type="ECO:0000313" key="1">
    <source>
        <dbReference type="EMBL" id="KAL3772294.1"/>
    </source>
</evidence>
<dbReference type="AlphaFoldDB" id="A0ABD3N868"/>
<keyword evidence="2" id="KW-1185">Reference proteome</keyword>
<comment type="caution">
    <text evidence="1">The sequence shown here is derived from an EMBL/GenBank/DDBJ whole genome shotgun (WGS) entry which is preliminary data.</text>
</comment>
<accession>A0ABD3N868</accession>
<organism evidence="1 2">
    <name type="scientific">Cyclotella atomus</name>
    <dbReference type="NCBI Taxonomy" id="382360"/>
    <lineage>
        <taxon>Eukaryota</taxon>
        <taxon>Sar</taxon>
        <taxon>Stramenopiles</taxon>
        <taxon>Ochrophyta</taxon>
        <taxon>Bacillariophyta</taxon>
        <taxon>Coscinodiscophyceae</taxon>
        <taxon>Thalassiosirophycidae</taxon>
        <taxon>Stephanodiscales</taxon>
        <taxon>Stephanodiscaceae</taxon>
        <taxon>Cyclotella</taxon>
    </lineage>
</organism>